<keyword evidence="3" id="KW-0813">Transport</keyword>
<organism evidence="5 6">
    <name type="scientific">Paenibacillus ginsengarvi</name>
    <dbReference type="NCBI Taxonomy" id="400777"/>
    <lineage>
        <taxon>Bacteria</taxon>
        <taxon>Bacillati</taxon>
        <taxon>Bacillota</taxon>
        <taxon>Bacilli</taxon>
        <taxon>Bacillales</taxon>
        <taxon>Paenibacillaceae</taxon>
        <taxon>Paenibacillus</taxon>
    </lineage>
</organism>
<evidence type="ECO:0000313" key="6">
    <source>
        <dbReference type="Proteomes" id="UP000282311"/>
    </source>
</evidence>
<evidence type="ECO:0000256" key="1">
    <source>
        <dbReference type="ARBA" id="ARBA00004196"/>
    </source>
</evidence>
<comment type="caution">
    <text evidence="5">The sequence shown here is derived from an EMBL/GenBank/DDBJ whole genome shotgun (WGS) entry which is preliminary data.</text>
</comment>
<evidence type="ECO:0000256" key="2">
    <source>
        <dbReference type="ARBA" id="ARBA00008520"/>
    </source>
</evidence>
<dbReference type="EMBL" id="RBAH01000005">
    <property type="protein sequence ID" value="RKN85152.1"/>
    <property type="molecule type" value="Genomic_DNA"/>
</dbReference>
<dbReference type="SUPFAM" id="SSF53850">
    <property type="entry name" value="Periplasmic binding protein-like II"/>
    <property type="match status" value="1"/>
</dbReference>
<dbReference type="InterPro" id="IPR050490">
    <property type="entry name" value="Bact_solute-bd_prot1"/>
</dbReference>
<dbReference type="GO" id="GO:0030313">
    <property type="term" value="C:cell envelope"/>
    <property type="evidence" value="ECO:0007669"/>
    <property type="project" value="UniProtKB-SubCell"/>
</dbReference>
<proteinExistence type="inferred from homology"/>
<protein>
    <submittedName>
        <fullName evidence="5">Extracellular solute-binding protein</fullName>
    </submittedName>
</protein>
<dbReference type="Proteomes" id="UP000282311">
    <property type="component" value="Unassembled WGS sequence"/>
</dbReference>
<dbReference type="PANTHER" id="PTHR43649">
    <property type="entry name" value="ARABINOSE-BINDING PROTEIN-RELATED"/>
    <property type="match status" value="1"/>
</dbReference>
<evidence type="ECO:0000256" key="3">
    <source>
        <dbReference type="ARBA" id="ARBA00022448"/>
    </source>
</evidence>
<gene>
    <name evidence="5" type="ORF">D7M11_08660</name>
</gene>
<comment type="subcellular location">
    <subcellularLocation>
        <location evidence="1">Cell envelope</location>
    </subcellularLocation>
</comment>
<evidence type="ECO:0000256" key="4">
    <source>
        <dbReference type="ARBA" id="ARBA00022729"/>
    </source>
</evidence>
<sequence>MDGGRRENMELKSIPRGRLAGAALTAALALPVALSACSKQADKPEQEVLRIPFGSEQTFQYSYGNYFAVKFPDVRVEIIPTEGLYGPGKNYYEEFEKLIREQKPDLLITYTSDYKRWASKGLLLDLEPFVRKSKFDLDSFTPAAIEQLKANDEGKLFGLAPQLTSSALYYNKDLFDKYGVPYPTNQMSWDDTMRLARRFPVDPDPGKRIYGIHEKYSTPFDFVSDIAGTVGASHISPDAKWITLESDVWKKAFDQVVSGFKSGNLYYYYKDGKRVNYGPEETKQMDLFSSGKAAMMISSTEQMFRMKQWGETKLNWDIVTVPVDPANPEYTRYFNVSPIYAIAANAEHPQTAWKVVQYFNSEEAAKVSQKTEDVLSTRTAFAKTKDGLSLMPFYMLKVKPLDISPVAFPPSAFFQQFETIVIREIDEAVKGRKSVEETIRAIQTDAQVVLDRAWLEQDAQKK</sequence>
<accession>A0A3B0CIX9</accession>
<dbReference type="InterPro" id="IPR006059">
    <property type="entry name" value="SBP"/>
</dbReference>
<dbReference type="Pfam" id="PF01547">
    <property type="entry name" value="SBP_bac_1"/>
    <property type="match status" value="1"/>
</dbReference>
<keyword evidence="6" id="KW-1185">Reference proteome</keyword>
<reference evidence="5 6" key="1">
    <citation type="journal article" date="2007" name="Int. J. Syst. Evol. Microbiol.">
        <title>Paenibacillus ginsengarvi sp. nov., isolated from soil from ginseng cultivation.</title>
        <authorList>
            <person name="Yoon M.H."/>
            <person name="Ten L.N."/>
            <person name="Im W.T."/>
        </authorList>
    </citation>
    <scope>NUCLEOTIDE SEQUENCE [LARGE SCALE GENOMIC DNA]</scope>
    <source>
        <strain evidence="5 6">KCTC 13059</strain>
    </source>
</reference>
<name>A0A3B0CIX9_9BACL</name>
<keyword evidence="4" id="KW-0732">Signal</keyword>
<comment type="similarity">
    <text evidence="2">Belongs to the bacterial solute-binding protein 1 family.</text>
</comment>
<evidence type="ECO:0000313" key="5">
    <source>
        <dbReference type="EMBL" id="RKN85152.1"/>
    </source>
</evidence>
<dbReference type="PANTHER" id="PTHR43649:SF31">
    <property type="entry name" value="SN-GLYCEROL-3-PHOSPHATE-BINDING PERIPLASMIC PROTEIN UGPB"/>
    <property type="match status" value="1"/>
</dbReference>
<dbReference type="Gene3D" id="3.40.190.10">
    <property type="entry name" value="Periplasmic binding protein-like II"/>
    <property type="match status" value="1"/>
</dbReference>
<dbReference type="AlphaFoldDB" id="A0A3B0CIX9"/>